<gene>
    <name evidence="10" type="ORF">H634G_10116</name>
</gene>
<protein>
    <recommendedName>
        <fullName evidence="7">Terpene cyclase/mutase family member</fullName>
        <ecNumber evidence="7">5.4.99.-</ecNumber>
    </recommendedName>
</protein>
<name>A0A0D9NKK9_METAN</name>
<evidence type="ECO:0000256" key="2">
    <source>
        <dbReference type="ARBA" id="ARBA00022516"/>
    </source>
</evidence>
<dbReference type="InterPro" id="IPR032696">
    <property type="entry name" value="SQ_cyclase_C"/>
</dbReference>
<proteinExistence type="inferred from homology"/>
<keyword evidence="4" id="KW-0752">Steroid biosynthesis</keyword>
<evidence type="ECO:0000256" key="5">
    <source>
        <dbReference type="ARBA" id="ARBA00023098"/>
    </source>
</evidence>
<keyword evidence="6 7" id="KW-0413">Isomerase</keyword>
<evidence type="ECO:0000256" key="6">
    <source>
        <dbReference type="ARBA" id="ARBA00023235"/>
    </source>
</evidence>
<evidence type="ECO:0000313" key="10">
    <source>
        <dbReference type="EMBL" id="KJK74587.1"/>
    </source>
</evidence>
<accession>A0A0D9NKK9</accession>
<dbReference type="Pfam" id="PF13243">
    <property type="entry name" value="SQHop_cyclase_C"/>
    <property type="match status" value="1"/>
</dbReference>
<sequence>MEHCVKRTDLTRWRLRDDDSRHTWHYLDNEAAEKDWPQSHAEKYYLGLPLGLPDLQRAMSPLGGVENALAFFEKLQLPSGHWGCESGGPMTFCAGIVIAWYVTETAIPDHVATELQAYLATRVNSQDGGWGLHTTGESNICGTTINYIVMRIAGMSPHHPILIRAREFIHSHGGALYSSVWGKLWMAILGIVDWDIVHPMPAELWLLPEWVPFHPWRFYVETRLAGQPMSYLYSTRWRCKETDLIKSLREELVARPYEDIDWERHRTTVSKADYKQCRSRIVDGIHWAYINIWKPYLLPNFIKSRAEDWLGELIDMQARNTHYGGIAATDQPMSTIISFSRDGAKSSSLTKYVDKIQEFLWMTGDGMLINSTNGSQSWDTAFIVLGICAAGLHQNERWRRMCVKALQFLDNQQIRDDCPDQEKYHRQQRRGCWTFSNKYQGYAVSDCTAEAIKAIIHLQTTAHYPTLLDDERIFDAVDSLILYQNSTGGVSAFEARRGSTYLELLNLTEIFARNTVEHDYPECTSSCVTALALFREHWPQYRTQDIAKFIQRGVEWIKSDQRADGSWYGSWGICYTYGTMFGLEALAAVGETYENSLNAQKACDFLISKQRQDGGWSESLQGCADQIYTESPQGSLVVQTAWAVIALMAGEYPAVEPIKRGVKLLMSRQQDNGEWLEEEIPGAFHGFCSFSYPNYKFSFTIRALGTFATRYPDEKVAE</sequence>
<dbReference type="PROSITE" id="PS01074">
    <property type="entry name" value="TERPENE_SYNTHASES"/>
    <property type="match status" value="1"/>
</dbReference>
<evidence type="ECO:0000256" key="4">
    <source>
        <dbReference type="ARBA" id="ARBA00022955"/>
    </source>
</evidence>
<dbReference type="GO" id="GO:0016104">
    <property type="term" value="P:triterpenoid biosynthetic process"/>
    <property type="evidence" value="ECO:0007669"/>
    <property type="project" value="InterPro"/>
</dbReference>
<dbReference type="Pfam" id="PF13249">
    <property type="entry name" value="SQHop_cyclase_N"/>
    <property type="match status" value="1"/>
</dbReference>
<dbReference type="InterPro" id="IPR008930">
    <property type="entry name" value="Terpenoid_cyclase/PrenylTrfase"/>
</dbReference>
<reference evidence="11" key="1">
    <citation type="journal article" date="2014" name="BMC Genomics">
        <title>The genome sequence of the biocontrol fungus Metarhizium anisopliae and comparative genomics of Metarhizium species.</title>
        <authorList>
            <person name="Pattemore J.A."/>
            <person name="Hane J.K."/>
            <person name="Williams A.H."/>
            <person name="Wilson B.A."/>
            <person name="Stodart B.J."/>
            <person name="Ash G.J."/>
        </authorList>
    </citation>
    <scope>NUCLEOTIDE SEQUENCE [LARGE SCALE GENOMIC DNA]</scope>
    <source>
        <strain evidence="11">BRIP 53293</strain>
    </source>
</reference>
<evidence type="ECO:0000256" key="3">
    <source>
        <dbReference type="ARBA" id="ARBA00022737"/>
    </source>
</evidence>
<dbReference type="Gene3D" id="6.20.120.20">
    <property type="match status" value="1"/>
</dbReference>
<dbReference type="Proteomes" id="UP000054544">
    <property type="component" value="Unassembled WGS sequence"/>
</dbReference>
<feature type="domain" description="Squalene cyclase N-terminal" evidence="9">
    <location>
        <begin position="66"/>
        <end position="329"/>
    </location>
</feature>
<dbReference type="InterPro" id="IPR032697">
    <property type="entry name" value="SQ_cyclase_N"/>
</dbReference>
<evidence type="ECO:0000259" key="9">
    <source>
        <dbReference type="Pfam" id="PF13249"/>
    </source>
</evidence>
<dbReference type="EMBL" id="KE384756">
    <property type="protein sequence ID" value="KJK74587.1"/>
    <property type="molecule type" value="Genomic_DNA"/>
</dbReference>
<dbReference type="STRING" id="1291518.A0A0D9NKK9"/>
<dbReference type="PANTHER" id="PTHR11764:SF20">
    <property type="entry name" value="LANOSTEROL SYNTHASE"/>
    <property type="match status" value="1"/>
</dbReference>
<keyword evidence="3" id="KW-0677">Repeat</keyword>
<evidence type="ECO:0000256" key="7">
    <source>
        <dbReference type="RuleBase" id="RU362003"/>
    </source>
</evidence>
<evidence type="ECO:0000259" key="8">
    <source>
        <dbReference type="Pfam" id="PF13243"/>
    </source>
</evidence>
<evidence type="ECO:0000256" key="1">
    <source>
        <dbReference type="ARBA" id="ARBA00009755"/>
    </source>
</evidence>
<dbReference type="AlphaFoldDB" id="A0A0D9NKK9"/>
<dbReference type="Gene3D" id="1.50.10.20">
    <property type="match status" value="2"/>
</dbReference>
<keyword evidence="2" id="KW-0444">Lipid biosynthesis</keyword>
<organism evidence="10 11">
    <name type="scientific">Metarhizium anisopliae BRIP 53293</name>
    <dbReference type="NCBI Taxonomy" id="1291518"/>
    <lineage>
        <taxon>Eukaryota</taxon>
        <taxon>Fungi</taxon>
        <taxon>Dikarya</taxon>
        <taxon>Ascomycota</taxon>
        <taxon>Pezizomycotina</taxon>
        <taxon>Sordariomycetes</taxon>
        <taxon>Hypocreomycetidae</taxon>
        <taxon>Hypocreales</taxon>
        <taxon>Clavicipitaceae</taxon>
        <taxon>Metarhizium</taxon>
    </lineage>
</organism>
<dbReference type="GO" id="GO:0005811">
    <property type="term" value="C:lipid droplet"/>
    <property type="evidence" value="ECO:0007669"/>
    <property type="project" value="InterPro"/>
</dbReference>
<dbReference type="InterPro" id="IPR018333">
    <property type="entry name" value="Squalene_cyclase"/>
</dbReference>
<dbReference type="NCBIfam" id="TIGR01787">
    <property type="entry name" value="squalene_cyclas"/>
    <property type="match status" value="1"/>
</dbReference>
<keyword evidence="5" id="KW-0443">Lipid metabolism</keyword>
<evidence type="ECO:0000313" key="11">
    <source>
        <dbReference type="Proteomes" id="UP000054544"/>
    </source>
</evidence>
<feature type="domain" description="Squalene cyclase C-terminal" evidence="8">
    <location>
        <begin position="377"/>
        <end position="707"/>
    </location>
</feature>
<dbReference type="PANTHER" id="PTHR11764">
    <property type="entry name" value="TERPENE CYCLASE/MUTASE FAMILY MEMBER"/>
    <property type="match status" value="1"/>
</dbReference>
<dbReference type="GO" id="GO:0006696">
    <property type="term" value="P:ergosterol biosynthetic process"/>
    <property type="evidence" value="ECO:0007669"/>
    <property type="project" value="TreeGrafter"/>
</dbReference>
<dbReference type="SUPFAM" id="SSF48239">
    <property type="entry name" value="Terpenoid cyclases/Protein prenyltransferases"/>
    <property type="match status" value="1"/>
</dbReference>
<keyword evidence="11" id="KW-1185">Reference proteome</keyword>
<dbReference type="CDD" id="cd02892">
    <property type="entry name" value="SQCY_1"/>
    <property type="match status" value="1"/>
</dbReference>
<dbReference type="OrthoDB" id="21502at2759"/>
<dbReference type="InterPro" id="IPR002365">
    <property type="entry name" value="Terpene_synthase_CS"/>
</dbReference>
<dbReference type="FunFam" id="1.50.10.20:FF:000003">
    <property type="entry name" value="Terpene cyclase/mutase family member"/>
    <property type="match status" value="1"/>
</dbReference>
<dbReference type="EC" id="5.4.99.-" evidence="7"/>
<comment type="similarity">
    <text evidence="1 7">Belongs to the terpene cyclase/mutase family.</text>
</comment>
<dbReference type="SFLD" id="SFLDG01016">
    <property type="entry name" value="Prenyltransferase_Like_2"/>
    <property type="match status" value="1"/>
</dbReference>
<dbReference type="GO" id="GO:0000250">
    <property type="term" value="F:lanosterol synthase activity"/>
    <property type="evidence" value="ECO:0007669"/>
    <property type="project" value="UniProtKB-ARBA"/>
</dbReference>